<reference evidence="2 3" key="1">
    <citation type="submission" date="2020-08" db="EMBL/GenBank/DDBJ databases">
        <title>Genomic Encyclopedia of Type Strains, Phase IV (KMG-IV): sequencing the most valuable type-strain genomes for metagenomic binning, comparative biology and taxonomic classification.</title>
        <authorList>
            <person name="Goeker M."/>
        </authorList>
    </citation>
    <scope>NUCLEOTIDE SEQUENCE [LARGE SCALE GENOMIC DNA]</scope>
    <source>
        <strain evidence="2 3">DSM 103733</strain>
    </source>
</reference>
<keyword evidence="3" id="KW-1185">Reference proteome</keyword>
<sequence>MGKKSELLPGTLDMLILKTLTRGALHGYGIALSIKRLSDDVLTVEEGSLYPALQRLLLQGWVKGEWKMTETNRRARFYTLTAAGRKQLSLELSQFEQMIAAIGRVLQDA</sequence>
<name>A0A841K1U1_9BACT</name>
<evidence type="ECO:0000313" key="3">
    <source>
        <dbReference type="Proteomes" id="UP000538666"/>
    </source>
</evidence>
<proteinExistence type="predicted"/>
<dbReference type="OrthoDB" id="129273at2"/>
<gene>
    <name evidence="2" type="ORF">HNQ77_002574</name>
</gene>
<feature type="domain" description="Transcription regulator PadR N-terminal" evidence="1">
    <location>
        <begin position="16"/>
        <end position="88"/>
    </location>
</feature>
<dbReference type="InterPro" id="IPR036390">
    <property type="entry name" value="WH_DNA-bd_sf"/>
</dbReference>
<dbReference type="AlphaFoldDB" id="A0A841K1U1"/>
<dbReference type="PANTHER" id="PTHR33169:SF14">
    <property type="entry name" value="TRANSCRIPTIONAL REGULATOR RV3488"/>
    <property type="match status" value="1"/>
</dbReference>
<dbReference type="NCBIfam" id="TIGR03433">
    <property type="entry name" value="padR_acidobact"/>
    <property type="match status" value="1"/>
</dbReference>
<organism evidence="2 3">
    <name type="scientific">Silvibacterium bohemicum</name>
    <dbReference type="NCBI Taxonomy" id="1577686"/>
    <lineage>
        <taxon>Bacteria</taxon>
        <taxon>Pseudomonadati</taxon>
        <taxon>Acidobacteriota</taxon>
        <taxon>Terriglobia</taxon>
        <taxon>Terriglobales</taxon>
        <taxon>Acidobacteriaceae</taxon>
        <taxon>Silvibacterium</taxon>
    </lineage>
</organism>
<dbReference type="Proteomes" id="UP000538666">
    <property type="component" value="Unassembled WGS sequence"/>
</dbReference>
<dbReference type="EMBL" id="JACHEK010000005">
    <property type="protein sequence ID" value="MBB6144618.1"/>
    <property type="molecule type" value="Genomic_DNA"/>
</dbReference>
<comment type="caution">
    <text evidence="2">The sequence shown here is derived from an EMBL/GenBank/DDBJ whole genome shotgun (WGS) entry which is preliminary data.</text>
</comment>
<dbReference type="InterPro" id="IPR036388">
    <property type="entry name" value="WH-like_DNA-bd_sf"/>
</dbReference>
<evidence type="ECO:0000313" key="2">
    <source>
        <dbReference type="EMBL" id="MBB6144618.1"/>
    </source>
</evidence>
<dbReference type="InterPro" id="IPR017799">
    <property type="entry name" value="Tscrpt_reg_PadR_acidobac-type"/>
</dbReference>
<accession>A0A841K1U1</accession>
<dbReference type="RefSeq" id="WP_050059784.1">
    <property type="nucleotide sequence ID" value="NZ_JACHEK010000005.1"/>
</dbReference>
<dbReference type="Pfam" id="PF03551">
    <property type="entry name" value="PadR"/>
    <property type="match status" value="1"/>
</dbReference>
<protein>
    <submittedName>
        <fullName evidence="2">Transcriptional regulator</fullName>
    </submittedName>
</protein>
<dbReference type="PANTHER" id="PTHR33169">
    <property type="entry name" value="PADR-FAMILY TRANSCRIPTIONAL REGULATOR"/>
    <property type="match status" value="1"/>
</dbReference>
<dbReference type="Gene3D" id="1.10.10.10">
    <property type="entry name" value="Winged helix-like DNA-binding domain superfamily/Winged helix DNA-binding domain"/>
    <property type="match status" value="1"/>
</dbReference>
<dbReference type="SUPFAM" id="SSF46785">
    <property type="entry name" value="Winged helix' DNA-binding domain"/>
    <property type="match status" value="1"/>
</dbReference>
<dbReference type="InterPro" id="IPR052509">
    <property type="entry name" value="Metal_resp_DNA-bind_regulator"/>
</dbReference>
<evidence type="ECO:0000259" key="1">
    <source>
        <dbReference type="Pfam" id="PF03551"/>
    </source>
</evidence>
<dbReference type="InterPro" id="IPR005149">
    <property type="entry name" value="Tscrpt_reg_PadR_N"/>
</dbReference>